<dbReference type="Proteomes" id="UP000034656">
    <property type="component" value="Unassembled WGS sequence"/>
</dbReference>
<protein>
    <submittedName>
        <fullName evidence="1">Uncharacterized protein</fullName>
    </submittedName>
</protein>
<gene>
    <name evidence="1" type="ORF">UT51_C0009G0014</name>
</gene>
<evidence type="ECO:0000313" key="2">
    <source>
        <dbReference type="Proteomes" id="UP000034656"/>
    </source>
</evidence>
<reference evidence="1 2" key="1">
    <citation type="journal article" date="2015" name="Nature">
        <title>rRNA introns, odd ribosomes, and small enigmatic genomes across a large radiation of phyla.</title>
        <authorList>
            <person name="Brown C.T."/>
            <person name="Hug L.A."/>
            <person name="Thomas B.C."/>
            <person name="Sharon I."/>
            <person name="Castelle C.J."/>
            <person name="Singh A."/>
            <person name="Wilkins M.J."/>
            <person name="Williams K.H."/>
            <person name="Banfield J.F."/>
        </authorList>
    </citation>
    <scope>NUCLEOTIDE SEQUENCE [LARGE SCALE GENOMIC DNA]</scope>
</reference>
<proteinExistence type="predicted"/>
<dbReference type="AlphaFoldDB" id="A0A837HTN4"/>
<sequence>MQHDDIVDKFKGMLESQIHIAKQARMEDDRRRLMSTIGQDLAQMLAPFLAEVASSSKLNKETLAELMYQLRGEVANKEMAGIDTTPIINAIELTLGNFKVPEPKVTVTIPPIKIPDIKMPEEMNIKGWVSLMGVDLNNPLPVQLRDAKGNPIHLFENLTQILNGGGGGKHDFFTIKGFSQSAFAEVINPDGRIKVEIATGGSGLTDAELRAAHLDVQQVSGATDSVYVTGIFNSISADVINPDNRIKVELPTGGSSLTDAELRATHLDTQQVSGAIDSVYVTGIFNSISADVINPDNRIKVELPTGSSGLTDTELRASHLDVQQVSGAISSVEVKSMPAVIVTSVTNSVAAAIVDSNGNQYGGSNPIPITLISGALVSTIAVGPTAADAIDDNSAPIKAGGVARTANPTAVAGGDVVSASYDDVGRQLTRPVQARDLIATAYVSVSNGTETTLLAAIAGSYLDLIYVMGTNNSDVAVTVDLRAVTAGNIVTSVRIPANGTAGVALPVPIPQDETGNNWTADLPDITGTTVTLSALFSKEI</sequence>
<evidence type="ECO:0000313" key="1">
    <source>
        <dbReference type="EMBL" id="KKR20040.1"/>
    </source>
</evidence>
<accession>A0A837HTN4</accession>
<comment type="caution">
    <text evidence="1">The sequence shown here is derived from an EMBL/GenBank/DDBJ whole genome shotgun (WGS) entry which is preliminary data.</text>
</comment>
<name>A0A837HTN4_9BACT</name>
<organism evidence="1 2">
    <name type="scientific">Candidatus Nomurabacteria bacterium GW2011_GWC2_39_41</name>
    <dbReference type="NCBI Taxonomy" id="1618754"/>
    <lineage>
        <taxon>Bacteria</taxon>
        <taxon>Candidatus Nomuraibacteriota</taxon>
    </lineage>
</organism>
<dbReference type="EMBL" id="LBXB01000009">
    <property type="protein sequence ID" value="KKR20040.1"/>
    <property type="molecule type" value="Genomic_DNA"/>
</dbReference>